<dbReference type="RefSeq" id="WP_085109691.1">
    <property type="nucleotide sequence ID" value="NZ_JACKSN010000019.1"/>
</dbReference>
<protein>
    <recommendedName>
        <fullName evidence="1">Mycothiol-dependent maleylpyruvate isomerase metal-binding domain-containing protein</fullName>
    </recommendedName>
</protein>
<dbReference type="Proteomes" id="UP000193090">
    <property type="component" value="Unassembled WGS sequence"/>
</dbReference>
<evidence type="ECO:0000313" key="3">
    <source>
        <dbReference type="Proteomes" id="UP000193090"/>
    </source>
</evidence>
<dbReference type="EMBL" id="LQPZ01000017">
    <property type="protein sequence ID" value="ORX05851.1"/>
    <property type="molecule type" value="Genomic_DNA"/>
</dbReference>
<dbReference type="Pfam" id="PF11716">
    <property type="entry name" value="MDMPI_N"/>
    <property type="match status" value="1"/>
</dbReference>
<dbReference type="AlphaFoldDB" id="A0A1X2ELS1"/>
<dbReference type="SUPFAM" id="SSF109854">
    <property type="entry name" value="DinB/YfiT-like putative metalloenzymes"/>
    <property type="match status" value="1"/>
</dbReference>
<dbReference type="OrthoDB" id="154293at2"/>
<gene>
    <name evidence="2" type="ORF">AWC30_08505</name>
</gene>
<dbReference type="STRING" id="1798.AWC30_08505"/>
<comment type="caution">
    <text evidence="2">The sequence shown here is derived from an EMBL/GenBank/DDBJ whole genome shotgun (WGS) entry which is preliminary data.</text>
</comment>
<dbReference type="InterPro" id="IPR034660">
    <property type="entry name" value="DinB/YfiT-like"/>
</dbReference>
<dbReference type="GO" id="GO:0046872">
    <property type="term" value="F:metal ion binding"/>
    <property type="evidence" value="ECO:0007669"/>
    <property type="project" value="InterPro"/>
</dbReference>
<dbReference type="Gene3D" id="1.20.120.450">
    <property type="entry name" value="dinb family like domain"/>
    <property type="match status" value="1"/>
</dbReference>
<accession>A0A1X2ELS1</accession>
<evidence type="ECO:0000259" key="1">
    <source>
        <dbReference type="Pfam" id="PF11716"/>
    </source>
</evidence>
<dbReference type="NCBIfam" id="TIGR03083">
    <property type="entry name" value="maleylpyruvate isomerase family mycothiol-dependent enzyme"/>
    <property type="match status" value="1"/>
</dbReference>
<reference evidence="2 3" key="1">
    <citation type="submission" date="2016-01" db="EMBL/GenBank/DDBJ databases">
        <title>The new phylogeny of the genus Mycobacterium.</title>
        <authorList>
            <person name="Tarcisio F."/>
            <person name="Conor M."/>
            <person name="Antonella G."/>
            <person name="Elisabetta G."/>
            <person name="Giulia F.S."/>
            <person name="Sara T."/>
            <person name="Anna F."/>
            <person name="Clotilde B."/>
            <person name="Roberto B."/>
            <person name="Veronica D.S."/>
            <person name="Fabio R."/>
            <person name="Monica P."/>
            <person name="Olivier J."/>
            <person name="Enrico T."/>
            <person name="Nicola S."/>
        </authorList>
    </citation>
    <scope>NUCLEOTIDE SEQUENCE [LARGE SCALE GENOMIC DNA]</scope>
    <source>
        <strain evidence="2 3">DSM 44153</strain>
    </source>
</reference>
<evidence type="ECO:0000313" key="2">
    <source>
        <dbReference type="EMBL" id="ORX05851.1"/>
    </source>
</evidence>
<sequence>MSDHLNAADAYRLVHRRVDELLRGRADVADRAVPACPDWTVHQTVSHLAGVCQDVLSQNLQGAGTPSWTQAQVDRLADHDLDELLDAWAESAAPVAEVLEHAPPLIGGQLVFDTLTHEHDLRGALGEPGARTGDPAFAVAAGFLTASFDRAIRDNGLPAVLLVGPTLGSVLLGDPSAPGSPIVVELTDFEMLRALGGRRSVAQLQALPWQGNPGRLLTVFTGSAVYPPEADLVE</sequence>
<feature type="domain" description="Mycothiol-dependent maleylpyruvate isomerase metal-binding" evidence="1">
    <location>
        <begin position="12"/>
        <end position="104"/>
    </location>
</feature>
<proteinExistence type="predicted"/>
<keyword evidence="3" id="KW-1185">Reference proteome</keyword>
<name>A0A1X2ELS1_9MYCO</name>
<dbReference type="InterPro" id="IPR024344">
    <property type="entry name" value="MDMPI_metal-binding"/>
</dbReference>
<dbReference type="InterPro" id="IPR017517">
    <property type="entry name" value="Maleyloyr_isom"/>
</dbReference>
<organism evidence="2 3">
    <name type="scientific">Mycolicibacillus trivialis</name>
    <dbReference type="NCBI Taxonomy" id="1798"/>
    <lineage>
        <taxon>Bacteria</taxon>
        <taxon>Bacillati</taxon>
        <taxon>Actinomycetota</taxon>
        <taxon>Actinomycetes</taxon>
        <taxon>Mycobacteriales</taxon>
        <taxon>Mycobacteriaceae</taxon>
        <taxon>Mycolicibacillus</taxon>
    </lineage>
</organism>